<sequence>MKLQTLYKLLFIAFVTVLASCVDTLDKIGFTIQPENDRVSVGTDTLYVSSRTIQVDSVFSRTKYPILGEYIDPVFGSIRSEYVGEFYYPENQSFKDGAIIDSVRLTVSYSSIIGDSLAPMRLAVYKVIEELPKNKDYTNFDPRTKSDMSNPLGTKTFTGKNNTYRTETYYTGNTTQTVKIYEIYTELPKSIGQSFLDEFKKPDHGELKNTDTFRKFFPGLYITTNFGNSTILNVNLTSLNIFYKYLDPKGSSEKTDTIRTSEFRLNITPEVTQINHIQNNNDQLLTPNDKGTFIKSPAGVNTEVIFPISEIYSKLTNRSLNQARLMVYALPEANQDEKVKLSPPDHLLLVNKDSLKGFFENRRLHDNVTSFYASFDKETYSYNFGNIAAMINYYKRQKKEAFDLTYYLVPVDITFTTTGSSYYSSGTSTPTAIYNQMKPSAVMLENKPEKLKLDIIYSSF</sequence>
<reference evidence="1" key="1">
    <citation type="submission" date="2019-08" db="EMBL/GenBank/DDBJ databases">
        <authorList>
            <person name="Kucharzyk K."/>
            <person name="Murdoch R.W."/>
            <person name="Higgins S."/>
            <person name="Loffler F."/>
        </authorList>
    </citation>
    <scope>NUCLEOTIDE SEQUENCE</scope>
</reference>
<comment type="caution">
    <text evidence="1">The sequence shown here is derived from an EMBL/GenBank/DDBJ whole genome shotgun (WGS) entry which is preliminary data.</text>
</comment>
<protein>
    <recommendedName>
        <fullName evidence="2">DUF4270 domain-containing protein</fullName>
    </recommendedName>
</protein>
<organism evidence="1">
    <name type="scientific">bioreactor metagenome</name>
    <dbReference type="NCBI Taxonomy" id="1076179"/>
    <lineage>
        <taxon>unclassified sequences</taxon>
        <taxon>metagenomes</taxon>
        <taxon>ecological metagenomes</taxon>
    </lineage>
</organism>
<proteinExistence type="predicted"/>
<accession>A0A644YA35</accession>
<dbReference type="InterPro" id="IPR025366">
    <property type="entry name" value="DUF4270"/>
</dbReference>
<gene>
    <name evidence="1" type="ORF">SDC9_71920</name>
</gene>
<evidence type="ECO:0008006" key="2">
    <source>
        <dbReference type="Google" id="ProtNLM"/>
    </source>
</evidence>
<name>A0A644YA35_9ZZZZ</name>
<evidence type="ECO:0000313" key="1">
    <source>
        <dbReference type="EMBL" id="MPM25426.1"/>
    </source>
</evidence>
<dbReference type="AlphaFoldDB" id="A0A644YA35"/>
<dbReference type="Pfam" id="PF14092">
    <property type="entry name" value="DUF4270"/>
    <property type="match status" value="1"/>
</dbReference>
<dbReference type="PROSITE" id="PS51257">
    <property type="entry name" value="PROKAR_LIPOPROTEIN"/>
    <property type="match status" value="1"/>
</dbReference>
<dbReference type="EMBL" id="VSSQ01004495">
    <property type="protein sequence ID" value="MPM25426.1"/>
    <property type="molecule type" value="Genomic_DNA"/>
</dbReference>